<dbReference type="InterPro" id="IPR018551">
    <property type="entry name" value="DUF2007"/>
</dbReference>
<dbReference type="RefSeq" id="WP_148915074.1">
    <property type="nucleotide sequence ID" value="NZ_VSZS01000063.1"/>
</dbReference>
<dbReference type="AlphaFoldDB" id="A0A5D4GT12"/>
<accession>A0A5D4GT12</accession>
<dbReference type="OrthoDB" id="5297170at2"/>
<organism evidence="2 3">
    <name type="scientific">Neoaquamicrobium microcysteis</name>
    <dbReference type="NCBI Taxonomy" id="2682781"/>
    <lineage>
        <taxon>Bacteria</taxon>
        <taxon>Pseudomonadati</taxon>
        <taxon>Pseudomonadota</taxon>
        <taxon>Alphaproteobacteria</taxon>
        <taxon>Hyphomicrobiales</taxon>
        <taxon>Phyllobacteriaceae</taxon>
        <taxon>Neoaquamicrobium</taxon>
    </lineage>
</organism>
<dbReference type="Gene3D" id="3.30.70.790">
    <property type="entry name" value="UreE, C-terminal domain"/>
    <property type="match status" value="1"/>
</dbReference>
<evidence type="ECO:0000313" key="3">
    <source>
        <dbReference type="Proteomes" id="UP000323258"/>
    </source>
</evidence>
<evidence type="ECO:0000313" key="2">
    <source>
        <dbReference type="EMBL" id="TYR31916.1"/>
    </source>
</evidence>
<dbReference type="EMBL" id="VSZS01000063">
    <property type="protein sequence ID" value="TYR31916.1"/>
    <property type="molecule type" value="Genomic_DNA"/>
</dbReference>
<proteinExistence type="predicted"/>
<dbReference type="Pfam" id="PF09413">
    <property type="entry name" value="DUF2007"/>
    <property type="match status" value="1"/>
</dbReference>
<evidence type="ECO:0000259" key="1">
    <source>
        <dbReference type="Pfam" id="PF09413"/>
    </source>
</evidence>
<comment type="caution">
    <text evidence="2">The sequence shown here is derived from an EMBL/GenBank/DDBJ whole genome shotgun (WGS) entry which is preliminary data.</text>
</comment>
<sequence>MIELMRTNDPVLISFVEALLRDAGVGYFVADQNMSVIEGSIGILPRRVMVSQDELEEARRLLADAGIADEMKEK</sequence>
<feature type="domain" description="DUF2007" evidence="1">
    <location>
        <begin position="1"/>
        <end position="65"/>
    </location>
</feature>
<reference evidence="2 3" key="2">
    <citation type="submission" date="2019-09" db="EMBL/GenBank/DDBJ databases">
        <title>Mesorhizobium sp. MaA-C15 isolated from Microcystis aeruginosa.</title>
        <authorList>
            <person name="Jeong S.E."/>
            <person name="Jin H.M."/>
            <person name="Jeon C.O."/>
        </authorList>
    </citation>
    <scope>NUCLEOTIDE SEQUENCE [LARGE SCALE GENOMIC DNA]</scope>
    <source>
        <strain evidence="2 3">MaA-C15</strain>
    </source>
</reference>
<dbReference type="SUPFAM" id="SSF54913">
    <property type="entry name" value="GlnB-like"/>
    <property type="match status" value="1"/>
</dbReference>
<reference evidence="2 3" key="1">
    <citation type="submission" date="2019-08" db="EMBL/GenBank/DDBJ databases">
        <authorList>
            <person name="Seo Y.L."/>
        </authorList>
    </citation>
    <scope>NUCLEOTIDE SEQUENCE [LARGE SCALE GENOMIC DNA]</scope>
    <source>
        <strain evidence="2 3">MaA-C15</strain>
    </source>
</reference>
<keyword evidence="3" id="KW-1185">Reference proteome</keyword>
<dbReference type="InterPro" id="IPR011322">
    <property type="entry name" value="N-reg_PII-like_a/b"/>
</dbReference>
<name>A0A5D4GT12_9HYPH</name>
<gene>
    <name evidence="2" type="ORF">FY036_12525</name>
</gene>
<protein>
    <submittedName>
        <fullName evidence="2">DUF2007 domain-containing protein</fullName>
    </submittedName>
</protein>
<dbReference type="Proteomes" id="UP000323258">
    <property type="component" value="Unassembled WGS sequence"/>
</dbReference>